<dbReference type="EMBL" id="CP032324">
    <property type="protein sequence ID" value="QCN99473.1"/>
    <property type="molecule type" value="Genomic_DNA"/>
</dbReference>
<geneLocation type="plasmid" evidence="3 4">
    <name>p3</name>
</geneLocation>
<evidence type="ECO:0000256" key="1">
    <source>
        <dbReference type="SAM" id="MobiDB-lite"/>
    </source>
</evidence>
<sequence>MAKWGWAIALLFNFVLGWALWSIRNAFVPRQEFQELSTKVALIERDLSHLPTQDDFESLRDSVAKLQGRPTPRPSCSSVSPRPSPGSKTTC</sequence>
<keyword evidence="2" id="KW-0472">Membrane</keyword>
<reference evidence="3 4" key="1">
    <citation type="submission" date="2018-09" db="EMBL/GenBank/DDBJ databases">
        <title>Whole genome based analysis of evolution and adaptive divergence in Indian and Brazilian strains of Azospirillum brasilense.</title>
        <authorList>
            <person name="Singh C."/>
            <person name="Tripathi A.K."/>
        </authorList>
    </citation>
    <scope>NUCLEOTIDE SEQUENCE [LARGE SCALE GENOMIC DNA]</scope>
    <source>
        <strain evidence="3 4">MTCC4035</strain>
        <plasmid evidence="3 4">p3</plasmid>
    </source>
</reference>
<keyword evidence="2" id="KW-1133">Transmembrane helix</keyword>
<feature type="transmembrane region" description="Helical" evidence="2">
    <location>
        <begin position="6"/>
        <end position="23"/>
    </location>
</feature>
<keyword evidence="2" id="KW-0812">Transmembrane</keyword>
<evidence type="ECO:0000313" key="3">
    <source>
        <dbReference type="EMBL" id="QCN99473.1"/>
    </source>
</evidence>
<name>A0A4D8PLT1_9PROT</name>
<protein>
    <submittedName>
        <fullName evidence="3">DUF2730 family protein</fullName>
    </submittedName>
</protein>
<organism evidence="3 4">
    <name type="scientific">Azospirillum argentinense</name>
    <dbReference type="NCBI Taxonomy" id="2970906"/>
    <lineage>
        <taxon>Bacteria</taxon>
        <taxon>Pseudomonadati</taxon>
        <taxon>Pseudomonadota</taxon>
        <taxon>Alphaproteobacteria</taxon>
        <taxon>Rhodospirillales</taxon>
        <taxon>Azospirillaceae</taxon>
        <taxon>Azospirillum</taxon>
    </lineage>
</organism>
<evidence type="ECO:0000313" key="4">
    <source>
        <dbReference type="Proteomes" id="UP000298595"/>
    </source>
</evidence>
<feature type="region of interest" description="Disordered" evidence="1">
    <location>
        <begin position="66"/>
        <end position="91"/>
    </location>
</feature>
<dbReference type="KEGG" id="aare:D3093_30080"/>
<dbReference type="AlphaFoldDB" id="A0A4D8PLT1"/>
<keyword evidence="3" id="KW-0614">Plasmid</keyword>
<feature type="compositionally biased region" description="Low complexity" evidence="1">
    <location>
        <begin position="74"/>
        <end position="91"/>
    </location>
</feature>
<proteinExistence type="predicted"/>
<evidence type="ECO:0000256" key="2">
    <source>
        <dbReference type="SAM" id="Phobius"/>
    </source>
</evidence>
<accession>A0A4D8PLT1</accession>
<gene>
    <name evidence="3" type="ORF">D3093_30080</name>
</gene>
<dbReference type="Proteomes" id="UP000298595">
    <property type="component" value="Plasmid p3"/>
</dbReference>